<reference evidence="2 3" key="1">
    <citation type="submission" date="2018-01" db="EMBL/GenBank/DDBJ databases">
        <authorList>
            <person name="Gaut B.S."/>
            <person name="Morton B.R."/>
            <person name="Clegg M.T."/>
            <person name="Duvall M.R."/>
        </authorList>
    </citation>
    <scope>NUCLEOTIDE SEQUENCE [LARGE SCALE GENOMIC DNA]</scope>
    <source>
        <strain evidence="2">Cupriavidus taiwanensis cmp 52</strain>
    </source>
</reference>
<organism evidence="2 3">
    <name type="scientific">Cupriavidus taiwanensis</name>
    <dbReference type="NCBI Taxonomy" id="164546"/>
    <lineage>
        <taxon>Bacteria</taxon>
        <taxon>Pseudomonadati</taxon>
        <taxon>Pseudomonadota</taxon>
        <taxon>Betaproteobacteria</taxon>
        <taxon>Burkholderiales</taxon>
        <taxon>Burkholderiaceae</taxon>
        <taxon>Cupriavidus</taxon>
    </lineage>
</organism>
<evidence type="ECO:0000313" key="3">
    <source>
        <dbReference type="Proteomes" id="UP000256805"/>
    </source>
</evidence>
<feature type="transmembrane region" description="Helical" evidence="1">
    <location>
        <begin position="7"/>
        <end position="24"/>
    </location>
</feature>
<proteinExistence type="predicted"/>
<dbReference type="EMBL" id="OVTA01000035">
    <property type="protein sequence ID" value="SPR99842.1"/>
    <property type="molecule type" value="Genomic_DNA"/>
</dbReference>
<gene>
    <name evidence="2" type="ORF">CBM2634_B120052</name>
</gene>
<dbReference type="AlphaFoldDB" id="A0A375J585"/>
<evidence type="ECO:0000256" key="1">
    <source>
        <dbReference type="SAM" id="Phobius"/>
    </source>
</evidence>
<keyword evidence="1" id="KW-1133">Transmembrane helix</keyword>
<evidence type="ECO:0000313" key="2">
    <source>
        <dbReference type="EMBL" id="SPR99842.1"/>
    </source>
</evidence>
<sequence>MRKNPDWLLAPLSIDIFATMIVVHD</sequence>
<protein>
    <submittedName>
        <fullName evidence="2">Uncharacterized protein</fullName>
    </submittedName>
</protein>
<dbReference type="Proteomes" id="UP000256805">
    <property type="component" value="Unassembled WGS sequence"/>
</dbReference>
<keyword evidence="1" id="KW-0472">Membrane</keyword>
<keyword evidence="1" id="KW-0812">Transmembrane</keyword>
<name>A0A375J585_9BURK</name>
<accession>A0A375J585</accession>